<dbReference type="Proteomes" id="UP000005204">
    <property type="component" value="Unassembled WGS sequence"/>
</dbReference>
<evidence type="ECO:0000313" key="3">
    <source>
        <dbReference type="Proteomes" id="UP000005204"/>
    </source>
</evidence>
<dbReference type="EnsemblMetazoa" id="XM_038019182.1">
    <property type="protein sequence ID" value="XP_037875110.1"/>
    <property type="gene ID" value="LOC101743519"/>
</dbReference>
<evidence type="ECO:0000313" key="2">
    <source>
        <dbReference type="EnsemblMetazoa" id="XP_037875110.1"/>
    </source>
</evidence>
<dbReference type="EnsemblMetazoa" id="XM_038019183.1">
    <property type="protein sequence ID" value="XP_037875111.1"/>
    <property type="gene ID" value="LOC101743519"/>
</dbReference>
<keyword evidence="1" id="KW-0812">Transmembrane</keyword>
<keyword evidence="3" id="KW-1185">Reference proteome</keyword>
<name>A0A8R2M7I4_BOMMO</name>
<feature type="transmembrane region" description="Helical" evidence="1">
    <location>
        <begin position="20"/>
        <end position="45"/>
    </location>
</feature>
<protein>
    <submittedName>
        <fullName evidence="2">Uncharacterized protein</fullName>
    </submittedName>
</protein>
<dbReference type="AlphaFoldDB" id="A0A8R2M7I4"/>
<keyword evidence="1" id="KW-0472">Membrane</keyword>
<keyword evidence="1" id="KW-1133">Transmembrane helix</keyword>
<evidence type="ECO:0000256" key="1">
    <source>
        <dbReference type="SAM" id="Phobius"/>
    </source>
</evidence>
<accession>A0A8R2M7I4</accession>
<reference evidence="3" key="1">
    <citation type="journal article" date="2008" name="Insect Biochem. Mol. Biol.">
        <title>The genome of a lepidopteran model insect, the silkworm Bombyx mori.</title>
        <authorList>
            <consortium name="International Silkworm Genome Consortium"/>
        </authorList>
    </citation>
    <scope>NUCLEOTIDE SEQUENCE [LARGE SCALE GENOMIC DNA]</scope>
    <source>
        <strain evidence="3">p50T</strain>
    </source>
</reference>
<proteinExistence type="predicted"/>
<reference evidence="2" key="2">
    <citation type="submission" date="2022-06" db="UniProtKB">
        <authorList>
            <consortium name="EnsemblMetazoa"/>
        </authorList>
    </citation>
    <scope>IDENTIFICATION</scope>
    <source>
        <strain evidence="2">p50T (Dazao)</strain>
    </source>
</reference>
<organism evidence="2 3">
    <name type="scientific">Bombyx mori</name>
    <name type="common">Silk moth</name>
    <dbReference type="NCBI Taxonomy" id="7091"/>
    <lineage>
        <taxon>Eukaryota</taxon>
        <taxon>Metazoa</taxon>
        <taxon>Ecdysozoa</taxon>
        <taxon>Arthropoda</taxon>
        <taxon>Hexapoda</taxon>
        <taxon>Insecta</taxon>
        <taxon>Pterygota</taxon>
        <taxon>Neoptera</taxon>
        <taxon>Endopterygota</taxon>
        <taxon>Lepidoptera</taxon>
        <taxon>Glossata</taxon>
        <taxon>Ditrysia</taxon>
        <taxon>Bombycoidea</taxon>
        <taxon>Bombycidae</taxon>
        <taxon>Bombycinae</taxon>
        <taxon>Bombyx</taxon>
    </lineage>
</organism>
<sequence length="104" mass="11199">MIVMAIFGTMASTLPAGGSGVIYFCYITTSLCSNLSAAIFCVFILTFQREYQYFSEGLRSELLLDDGCSMNNGSLSDIDSLFGTQEFTSSTAVIKGSVRRGKSS</sequence>